<dbReference type="PANTHER" id="PTHR21573">
    <property type="entry name" value="ER MEMBRANE PROTEIN COMPLEX SUBUNIT 1"/>
    <property type="match status" value="1"/>
</dbReference>
<name>A0A0C9WFI4_9AGAM</name>
<dbReference type="InterPro" id="IPR011678">
    <property type="entry name" value="EMC1_C"/>
</dbReference>
<gene>
    <name evidence="16" type="ORF">HYDPIDRAFT_112159</name>
</gene>
<dbReference type="InterPro" id="IPR058545">
    <property type="entry name" value="Beta-prop_EMC1_1st"/>
</dbReference>
<evidence type="ECO:0000256" key="11">
    <source>
        <dbReference type="SAM" id="MobiDB-lite"/>
    </source>
</evidence>
<feature type="region of interest" description="Disordered" evidence="11">
    <location>
        <begin position="817"/>
        <end position="836"/>
    </location>
</feature>
<dbReference type="InterPro" id="IPR026895">
    <property type="entry name" value="EMC1"/>
</dbReference>
<proteinExistence type="inferred from homology"/>
<evidence type="ECO:0000256" key="4">
    <source>
        <dbReference type="ARBA" id="ARBA00020824"/>
    </source>
</evidence>
<feature type="compositionally biased region" description="Pro residues" evidence="11">
    <location>
        <begin position="822"/>
        <end position="835"/>
    </location>
</feature>
<keyword evidence="7" id="KW-0256">Endoplasmic reticulum</keyword>
<dbReference type="GO" id="GO:0072546">
    <property type="term" value="C:EMC complex"/>
    <property type="evidence" value="ECO:0007669"/>
    <property type="project" value="InterPro"/>
</dbReference>
<dbReference type="InterPro" id="IPR011047">
    <property type="entry name" value="Quinoprotein_ADH-like_sf"/>
</dbReference>
<evidence type="ECO:0000313" key="16">
    <source>
        <dbReference type="EMBL" id="KIJ64207.1"/>
    </source>
</evidence>
<dbReference type="HOGENOM" id="CLU_005034_1_0_1"/>
<evidence type="ECO:0000256" key="10">
    <source>
        <dbReference type="ARBA" id="ARBA00023180"/>
    </source>
</evidence>
<keyword evidence="10" id="KW-0325">Glycoprotein</keyword>
<keyword evidence="17" id="KW-1185">Reference proteome</keyword>
<feature type="domain" description="ER membrane protein complex subunit 1 C-terminal" evidence="14">
    <location>
        <begin position="872"/>
        <end position="1087"/>
    </location>
</feature>
<evidence type="ECO:0000256" key="1">
    <source>
        <dbReference type="ARBA" id="ARBA00004115"/>
    </source>
</evidence>
<dbReference type="Pfam" id="PF25293">
    <property type="entry name" value="Beta-prop_EMC1_N"/>
    <property type="match status" value="1"/>
</dbReference>
<dbReference type="Pfam" id="PF07774">
    <property type="entry name" value="EMC1_C"/>
    <property type="match status" value="1"/>
</dbReference>
<feature type="signal peptide" evidence="13">
    <location>
        <begin position="1"/>
        <end position="19"/>
    </location>
</feature>
<evidence type="ECO:0000256" key="7">
    <source>
        <dbReference type="ARBA" id="ARBA00022824"/>
    </source>
</evidence>
<evidence type="ECO:0000256" key="8">
    <source>
        <dbReference type="ARBA" id="ARBA00022989"/>
    </source>
</evidence>
<feature type="transmembrane region" description="Helical" evidence="12">
    <location>
        <begin position="1060"/>
        <end position="1078"/>
    </location>
</feature>
<feature type="chain" id="PRO_5002222327" description="ER membrane protein complex subunit 1" evidence="13">
    <location>
        <begin position="20"/>
        <end position="1089"/>
    </location>
</feature>
<dbReference type="Proteomes" id="UP000053820">
    <property type="component" value="Unassembled WGS sequence"/>
</dbReference>
<evidence type="ECO:0000256" key="6">
    <source>
        <dbReference type="ARBA" id="ARBA00022729"/>
    </source>
</evidence>
<evidence type="ECO:0000313" key="17">
    <source>
        <dbReference type="Proteomes" id="UP000053820"/>
    </source>
</evidence>
<feature type="domain" description="EMC1 first beta-propeller" evidence="15">
    <location>
        <begin position="19"/>
        <end position="464"/>
    </location>
</feature>
<evidence type="ECO:0000256" key="12">
    <source>
        <dbReference type="SAM" id="Phobius"/>
    </source>
</evidence>
<protein>
    <recommendedName>
        <fullName evidence="4">ER membrane protein complex subunit 1</fullName>
    </recommendedName>
</protein>
<comment type="subunit">
    <text evidence="3">Component of the ER membrane protein complex (EMC).</text>
</comment>
<dbReference type="PANTHER" id="PTHR21573:SF0">
    <property type="entry name" value="ER MEMBRANE PROTEIN COMPLEX SUBUNIT 1"/>
    <property type="match status" value="1"/>
</dbReference>
<dbReference type="EMBL" id="KN839847">
    <property type="protein sequence ID" value="KIJ64207.1"/>
    <property type="molecule type" value="Genomic_DNA"/>
</dbReference>
<sequence>MHLLRHLLTFALVALPTYALHESEVGIVDWHTKLIGVPLYNSHHTAPVFHDDLVVTATSSNVLAALNGTDGSVVWRSIYDAEDPLLGFKIHDTSISSLSGPGGSTLRTYDLSTGHLLLEKRLHNPLDGRLREPQNLGVGLVYVPAENGNTSQEADVQEHHQGALVILTNGDTARRVDVSTGEVLWEWRSPDQGSLITYTHLHPTPSSHTLYLAGLARSQQHNTLHVTTLNMNTGEVIASVNVPANVGAGIGEFMLVGSGPSAPNAKALNADPCLVWLSPSSPTQKTLFSAPLTPSLTGKVLSIPNASYKRILDVGLGEAGMFMAIGESGEGVVLGYGGEGVRGVWSFGGVASSNLNSESHFVGALNENGEPRIARVYWSNAHNQAIHQTFEAHLDEGKGSLSGFAFPFETREHGVVRHVAFAPSPSPNLATNTNTSTPSRLLLTTSTGSLQLWSNSTLLWVREESLAQVQVARFVELPPAREDIMGGIVDGQGRKEEGFWGRVGRQIGDAKNFPQYLLHFITRFATGSYASPTSPLPPSSSSPLSPALHASIPPLSPSHTLTRDQFSFRQLLITATASGKLFALDTSTGAIVWSRVLGLGWAGSGVGGRIVGVRMFGVGEGQEEQGGIVLVAQRNADNGLVDTVVFHFDPLTGDDVKLLPSTAAQTENENEKDANGRWIGPLEGVDVIQGPLVDVFVLPDGKSTIGFLDEFLQVQLYPDTPTTRASLTTLAPSLHLALRAGSQILGHQLGLNEELSLVHVAYPTWGVSFGAGEEVLEVIKPRENDGVVASIGKVRGDRSTLYKYLNRHLSVVVTSSVSPSYPSSPSPPSTSPTTPPTCGLYLLDTVKGTVIYHASLPAAEGKCSEVRAALEENWLVYSYFDDEVGVGEGSKGYRVVSVEIYEGYGADEKIRSSDISSYSNKTTEFSVYEQAFVMPHGITAIAPTTTKFGVSTKDMIVASRKNSIQSIPRRLLNPRRPKRKPTNEEMEEMLVQYDPVLPDDPRLILSHYYEIANVRQILTAPSLLESTSLVLAIGTDLFLTRIATSGTFDVLSENFNKVQLVLTVIGLAIAIFVTKPMVSRKRLRERWYQ</sequence>
<evidence type="ECO:0000256" key="2">
    <source>
        <dbReference type="ARBA" id="ARBA00007904"/>
    </source>
</evidence>
<accession>A0A0C9WFI4</accession>
<dbReference type="AlphaFoldDB" id="A0A0C9WFI4"/>
<evidence type="ECO:0000259" key="14">
    <source>
        <dbReference type="Pfam" id="PF07774"/>
    </source>
</evidence>
<comment type="similarity">
    <text evidence="2">Belongs to the EMC1 family.</text>
</comment>
<evidence type="ECO:0000256" key="9">
    <source>
        <dbReference type="ARBA" id="ARBA00023136"/>
    </source>
</evidence>
<reference evidence="16 17" key="1">
    <citation type="submission" date="2014-04" db="EMBL/GenBank/DDBJ databases">
        <title>Evolutionary Origins and Diversification of the Mycorrhizal Mutualists.</title>
        <authorList>
            <consortium name="DOE Joint Genome Institute"/>
            <consortium name="Mycorrhizal Genomics Consortium"/>
            <person name="Kohler A."/>
            <person name="Kuo A."/>
            <person name="Nagy L.G."/>
            <person name="Floudas D."/>
            <person name="Copeland A."/>
            <person name="Barry K.W."/>
            <person name="Cichocki N."/>
            <person name="Veneault-Fourrey C."/>
            <person name="LaButti K."/>
            <person name="Lindquist E.A."/>
            <person name="Lipzen A."/>
            <person name="Lundell T."/>
            <person name="Morin E."/>
            <person name="Murat C."/>
            <person name="Riley R."/>
            <person name="Ohm R."/>
            <person name="Sun H."/>
            <person name="Tunlid A."/>
            <person name="Henrissat B."/>
            <person name="Grigoriev I.V."/>
            <person name="Hibbett D.S."/>
            <person name="Martin F."/>
        </authorList>
    </citation>
    <scope>NUCLEOTIDE SEQUENCE [LARGE SCALE GENOMIC DNA]</scope>
    <source>
        <strain evidence="16 17">MD-312</strain>
    </source>
</reference>
<organism evidence="16 17">
    <name type="scientific">Hydnomerulius pinastri MD-312</name>
    <dbReference type="NCBI Taxonomy" id="994086"/>
    <lineage>
        <taxon>Eukaryota</taxon>
        <taxon>Fungi</taxon>
        <taxon>Dikarya</taxon>
        <taxon>Basidiomycota</taxon>
        <taxon>Agaricomycotina</taxon>
        <taxon>Agaricomycetes</taxon>
        <taxon>Agaricomycetidae</taxon>
        <taxon>Boletales</taxon>
        <taxon>Boletales incertae sedis</taxon>
        <taxon>Leucogyrophana</taxon>
    </lineage>
</organism>
<evidence type="ECO:0000259" key="15">
    <source>
        <dbReference type="Pfam" id="PF25293"/>
    </source>
</evidence>
<dbReference type="GO" id="GO:0034975">
    <property type="term" value="P:protein folding in endoplasmic reticulum"/>
    <property type="evidence" value="ECO:0007669"/>
    <property type="project" value="TreeGrafter"/>
</dbReference>
<dbReference type="Gene3D" id="2.130.10.10">
    <property type="entry name" value="YVTN repeat-like/Quinoprotein amine dehydrogenase"/>
    <property type="match status" value="1"/>
</dbReference>
<dbReference type="SMART" id="SM00564">
    <property type="entry name" value="PQQ"/>
    <property type="match status" value="2"/>
</dbReference>
<comment type="subcellular location">
    <subcellularLocation>
        <location evidence="1">Endoplasmic reticulum membrane</location>
        <topology evidence="1">Single-pass type I membrane protein</topology>
    </subcellularLocation>
</comment>
<dbReference type="SUPFAM" id="SSF50998">
    <property type="entry name" value="Quinoprotein alcohol dehydrogenase-like"/>
    <property type="match status" value="2"/>
</dbReference>
<evidence type="ECO:0000256" key="5">
    <source>
        <dbReference type="ARBA" id="ARBA00022692"/>
    </source>
</evidence>
<dbReference type="InterPro" id="IPR015943">
    <property type="entry name" value="WD40/YVTN_repeat-like_dom_sf"/>
</dbReference>
<dbReference type="OrthoDB" id="28092at2759"/>
<keyword evidence="8 12" id="KW-1133">Transmembrane helix</keyword>
<keyword evidence="9 12" id="KW-0472">Membrane</keyword>
<keyword evidence="6 13" id="KW-0732">Signal</keyword>
<keyword evidence="5 12" id="KW-0812">Transmembrane</keyword>
<dbReference type="InterPro" id="IPR018391">
    <property type="entry name" value="PQQ_b-propeller_rpt"/>
</dbReference>
<evidence type="ECO:0000256" key="3">
    <source>
        <dbReference type="ARBA" id="ARBA00011276"/>
    </source>
</evidence>
<evidence type="ECO:0000256" key="13">
    <source>
        <dbReference type="SAM" id="SignalP"/>
    </source>
</evidence>